<dbReference type="GO" id="GO:0016747">
    <property type="term" value="F:acyltransferase activity, transferring groups other than amino-acyl groups"/>
    <property type="evidence" value="ECO:0007669"/>
    <property type="project" value="InterPro"/>
</dbReference>
<dbReference type="EMBL" id="CP059735">
    <property type="protein sequence ID" value="WDE01298.1"/>
    <property type="molecule type" value="Genomic_DNA"/>
</dbReference>
<evidence type="ECO:0000259" key="3">
    <source>
        <dbReference type="PROSITE" id="PS51186"/>
    </source>
</evidence>
<dbReference type="SUPFAM" id="SSF55729">
    <property type="entry name" value="Acyl-CoA N-acyltransferases (Nat)"/>
    <property type="match status" value="1"/>
</dbReference>
<organism evidence="4 5">
    <name type="scientific">Thalassomonas actiniarum</name>
    <dbReference type="NCBI Taxonomy" id="485447"/>
    <lineage>
        <taxon>Bacteria</taxon>
        <taxon>Pseudomonadati</taxon>
        <taxon>Pseudomonadota</taxon>
        <taxon>Gammaproteobacteria</taxon>
        <taxon>Alteromonadales</taxon>
        <taxon>Colwelliaceae</taxon>
        <taxon>Thalassomonas</taxon>
    </lineage>
</organism>
<dbReference type="InterPro" id="IPR000182">
    <property type="entry name" value="GNAT_dom"/>
</dbReference>
<gene>
    <name evidence="4" type="ORF">SG35_012050</name>
</gene>
<name>A0AAE9YXG3_9GAMM</name>
<dbReference type="InterPro" id="IPR050832">
    <property type="entry name" value="Bact_Acetyltransf"/>
</dbReference>
<sequence>MEIRRDDLIGEEAQDLLTRHLQTSALHSPPESVFALDLDGLRAPEVTFWTVWQQDILLGCGALKAIAPGHGEIKSMHTCQRQRGKGVASFMVEFIINEAVKRHYQRLSLETGSMAAFAPARRLYQKFGFGECPPFGDYRLDPHSLFMTLVLPR</sequence>
<evidence type="ECO:0000313" key="4">
    <source>
        <dbReference type="EMBL" id="WDE01298.1"/>
    </source>
</evidence>
<dbReference type="KEGG" id="tact:SG35_012050"/>
<dbReference type="Proteomes" id="UP000032568">
    <property type="component" value="Chromosome"/>
</dbReference>
<feature type="domain" description="N-acetyltransferase" evidence="3">
    <location>
        <begin position="1"/>
        <end position="152"/>
    </location>
</feature>
<dbReference type="Pfam" id="PF00583">
    <property type="entry name" value="Acetyltransf_1"/>
    <property type="match status" value="1"/>
</dbReference>
<protein>
    <submittedName>
        <fullName evidence="4">GNAT family N-acetyltransferase</fullName>
    </submittedName>
</protein>
<evidence type="ECO:0000313" key="5">
    <source>
        <dbReference type="Proteomes" id="UP000032568"/>
    </source>
</evidence>
<keyword evidence="1" id="KW-0808">Transferase</keyword>
<reference evidence="4 5" key="2">
    <citation type="journal article" date="2022" name="Mar. Drugs">
        <title>Bioassay-Guided Fractionation Leads to the Detection of Cholic Acid Generated by the Rare Thalassomonas sp.</title>
        <authorList>
            <person name="Pheiffer F."/>
            <person name="Schneider Y.K."/>
            <person name="Hansen E.H."/>
            <person name="Andersen J.H."/>
            <person name="Isaksson J."/>
            <person name="Busche T."/>
            <person name="R C."/>
            <person name="Kalinowski J."/>
            <person name="Zyl L.V."/>
            <person name="Trindade M."/>
        </authorList>
    </citation>
    <scope>NUCLEOTIDE SEQUENCE [LARGE SCALE GENOMIC DNA]</scope>
    <source>
        <strain evidence="4 5">A5K-106</strain>
    </source>
</reference>
<dbReference type="AlphaFoldDB" id="A0AAE9YXG3"/>
<keyword evidence="5" id="KW-1185">Reference proteome</keyword>
<accession>A0AAE9YXG3</accession>
<dbReference type="RefSeq" id="WP_044831267.1">
    <property type="nucleotide sequence ID" value="NZ_CP059735.1"/>
</dbReference>
<dbReference type="Gene3D" id="3.40.630.30">
    <property type="match status" value="1"/>
</dbReference>
<dbReference type="PANTHER" id="PTHR43877:SF5">
    <property type="entry name" value="BLL8307 PROTEIN"/>
    <property type="match status" value="1"/>
</dbReference>
<dbReference type="PROSITE" id="PS51186">
    <property type="entry name" value="GNAT"/>
    <property type="match status" value="1"/>
</dbReference>
<keyword evidence="2" id="KW-0012">Acyltransferase</keyword>
<evidence type="ECO:0000256" key="2">
    <source>
        <dbReference type="ARBA" id="ARBA00023315"/>
    </source>
</evidence>
<proteinExistence type="predicted"/>
<evidence type="ECO:0000256" key="1">
    <source>
        <dbReference type="ARBA" id="ARBA00022679"/>
    </source>
</evidence>
<dbReference type="PANTHER" id="PTHR43877">
    <property type="entry name" value="AMINOALKYLPHOSPHONATE N-ACETYLTRANSFERASE-RELATED-RELATED"/>
    <property type="match status" value="1"/>
</dbReference>
<dbReference type="CDD" id="cd04301">
    <property type="entry name" value="NAT_SF"/>
    <property type="match status" value="1"/>
</dbReference>
<reference evidence="4 5" key="1">
    <citation type="journal article" date="2015" name="Genome Announc.">
        <title>Draft Genome Sequences of Marine Isolates of Thalassomonas viridans and Thalassomonas actiniarum.</title>
        <authorList>
            <person name="Olonade I."/>
            <person name="van Zyl L.J."/>
            <person name="Trindade M."/>
        </authorList>
    </citation>
    <scope>NUCLEOTIDE SEQUENCE [LARGE SCALE GENOMIC DNA]</scope>
    <source>
        <strain evidence="4 5">A5K-106</strain>
    </source>
</reference>
<dbReference type="InterPro" id="IPR016181">
    <property type="entry name" value="Acyl_CoA_acyltransferase"/>
</dbReference>